<comment type="subcellular location">
    <subcellularLocation>
        <location evidence="9">Membrane</location>
        <topology evidence="9">Single-pass type II membrane protein</topology>
    </subcellularLocation>
</comment>
<dbReference type="Gene3D" id="2.10.109.10">
    <property type="entry name" value="Umud Fragment, subunit A"/>
    <property type="match status" value="1"/>
</dbReference>
<dbReference type="EC" id="3.4.21.89" evidence="3 8"/>
<accession>A0A1I4D1K4</accession>
<reference evidence="11 12" key="1">
    <citation type="submission" date="2016-10" db="EMBL/GenBank/DDBJ databases">
        <authorList>
            <person name="de Groot N.N."/>
        </authorList>
    </citation>
    <scope>NUCLEOTIDE SEQUENCE [LARGE SCALE GENOMIC DNA]</scope>
    <source>
        <strain evidence="11 12">DSM 19981</strain>
    </source>
</reference>
<dbReference type="GO" id="GO:0016020">
    <property type="term" value="C:membrane"/>
    <property type="evidence" value="ECO:0007669"/>
    <property type="project" value="UniProtKB-SubCell"/>
</dbReference>
<evidence type="ECO:0000259" key="10">
    <source>
        <dbReference type="Pfam" id="PF10502"/>
    </source>
</evidence>
<feature type="active site" evidence="7">
    <location>
        <position position="47"/>
    </location>
</feature>
<sequence>MPAKTPSMVKKQTGGWLESTKTVVYAGLIAIGIRTVAFEPFNIPSGSMIPTLLVGDYLFVSKYSYGYSRHSMPFSPNLFQGRIFGSLPARGDVAVFKLPRDNSTDYIKRIVGLPGDRVQVRNGVLHLNGQPVRRELIGPYTVEGDGPRIVVREYREFLPPQPGVEPHVHNILEMSDDQIYDNTPEFRVPEGHVFAMGDNRDNSLDSREQRNGVGFVPVENLVGRAEFIFFSVDGSARFWEFWAWPTAIRWSRLFSAVR</sequence>
<name>A0A1I4D1K4_9PROT</name>
<evidence type="ECO:0000256" key="4">
    <source>
        <dbReference type="ARBA" id="ARBA00019232"/>
    </source>
</evidence>
<dbReference type="InterPro" id="IPR019757">
    <property type="entry name" value="Pept_S26A_signal_pept_1_Lys-AS"/>
</dbReference>
<keyword evidence="6 8" id="KW-0378">Hydrolase</keyword>
<dbReference type="EMBL" id="FOSQ01000009">
    <property type="protein sequence ID" value="SFK86740.1"/>
    <property type="molecule type" value="Genomic_DNA"/>
</dbReference>
<dbReference type="GO" id="GO:0009003">
    <property type="term" value="F:signal peptidase activity"/>
    <property type="evidence" value="ECO:0007669"/>
    <property type="project" value="UniProtKB-EC"/>
</dbReference>
<organism evidence="11 12">
    <name type="scientific">Falsiroseomonas stagni DSM 19981</name>
    <dbReference type="NCBI Taxonomy" id="1123062"/>
    <lineage>
        <taxon>Bacteria</taxon>
        <taxon>Pseudomonadati</taxon>
        <taxon>Pseudomonadota</taxon>
        <taxon>Alphaproteobacteria</taxon>
        <taxon>Acetobacterales</taxon>
        <taxon>Roseomonadaceae</taxon>
        <taxon>Falsiroseomonas</taxon>
    </lineage>
</organism>
<comment type="catalytic activity">
    <reaction evidence="1 8">
        <text>Cleavage of hydrophobic, N-terminal signal or leader sequences from secreted and periplasmic proteins.</text>
        <dbReference type="EC" id="3.4.21.89"/>
    </reaction>
</comment>
<evidence type="ECO:0000313" key="11">
    <source>
        <dbReference type="EMBL" id="SFK86740.1"/>
    </source>
</evidence>
<dbReference type="Pfam" id="PF10502">
    <property type="entry name" value="Peptidase_S26"/>
    <property type="match status" value="1"/>
</dbReference>
<dbReference type="STRING" id="1123062.SAMN02745775_10933"/>
<dbReference type="PRINTS" id="PR00727">
    <property type="entry name" value="LEADERPTASE"/>
</dbReference>
<dbReference type="PANTHER" id="PTHR43390:SF1">
    <property type="entry name" value="CHLOROPLAST PROCESSING PEPTIDASE"/>
    <property type="match status" value="1"/>
</dbReference>
<dbReference type="InterPro" id="IPR019533">
    <property type="entry name" value="Peptidase_S26"/>
</dbReference>
<proteinExistence type="inferred from homology"/>
<dbReference type="PROSITE" id="PS00501">
    <property type="entry name" value="SPASE_I_1"/>
    <property type="match status" value="1"/>
</dbReference>
<feature type="domain" description="Peptidase S26" evidence="10">
    <location>
        <begin position="17"/>
        <end position="230"/>
    </location>
</feature>
<dbReference type="GO" id="GO:0004252">
    <property type="term" value="F:serine-type endopeptidase activity"/>
    <property type="evidence" value="ECO:0007669"/>
    <property type="project" value="InterPro"/>
</dbReference>
<dbReference type="PROSITE" id="PS00760">
    <property type="entry name" value="SPASE_I_2"/>
    <property type="match status" value="1"/>
</dbReference>
<dbReference type="InterPro" id="IPR019756">
    <property type="entry name" value="Pept_S26A_signal_pept_1_Ser-AS"/>
</dbReference>
<comment type="similarity">
    <text evidence="2 9">Belongs to the peptidase S26 family.</text>
</comment>
<dbReference type="SUPFAM" id="SSF51306">
    <property type="entry name" value="LexA/Signal peptidase"/>
    <property type="match status" value="1"/>
</dbReference>
<evidence type="ECO:0000256" key="5">
    <source>
        <dbReference type="ARBA" id="ARBA00022670"/>
    </source>
</evidence>
<keyword evidence="5 8" id="KW-0645">Protease</keyword>
<protein>
    <recommendedName>
        <fullName evidence="4 8">Signal peptidase I</fullName>
        <ecNumber evidence="3 8">3.4.21.89</ecNumber>
    </recommendedName>
</protein>
<evidence type="ECO:0000256" key="7">
    <source>
        <dbReference type="PIRSR" id="PIRSR600223-1"/>
    </source>
</evidence>
<evidence type="ECO:0000256" key="9">
    <source>
        <dbReference type="RuleBase" id="RU362042"/>
    </source>
</evidence>
<dbReference type="CDD" id="cd06530">
    <property type="entry name" value="S26_SPase_I"/>
    <property type="match status" value="1"/>
</dbReference>
<dbReference type="Proteomes" id="UP000199473">
    <property type="component" value="Unassembled WGS sequence"/>
</dbReference>
<dbReference type="AlphaFoldDB" id="A0A1I4D1K4"/>
<dbReference type="PANTHER" id="PTHR43390">
    <property type="entry name" value="SIGNAL PEPTIDASE I"/>
    <property type="match status" value="1"/>
</dbReference>
<feature type="active site" evidence="7">
    <location>
        <position position="108"/>
    </location>
</feature>
<evidence type="ECO:0000256" key="6">
    <source>
        <dbReference type="ARBA" id="ARBA00022801"/>
    </source>
</evidence>
<dbReference type="InterPro" id="IPR000223">
    <property type="entry name" value="Pept_S26A_signal_pept_1"/>
</dbReference>
<dbReference type="GO" id="GO:0006465">
    <property type="term" value="P:signal peptide processing"/>
    <property type="evidence" value="ECO:0007669"/>
    <property type="project" value="InterPro"/>
</dbReference>
<evidence type="ECO:0000256" key="1">
    <source>
        <dbReference type="ARBA" id="ARBA00000677"/>
    </source>
</evidence>
<gene>
    <name evidence="11" type="ORF">SAMN02745775_10933</name>
</gene>
<dbReference type="InterPro" id="IPR036286">
    <property type="entry name" value="LexA/Signal_pep-like_sf"/>
</dbReference>
<evidence type="ECO:0000256" key="2">
    <source>
        <dbReference type="ARBA" id="ARBA00009370"/>
    </source>
</evidence>
<keyword evidence="12" id="KW-1185">Reference proteome</keyword>
<evidence type="ECO:0000256" key="8">
    <source>
        <dbReference type="RuleBase" id="RU003993"/>
    </source>
</evidence>
<evidence type="ECO:0000256" key="3">
    <source>
        <dbReference type="ARBA" id="ARBA00013208"/>
    </source>
</evidence>
<evidence type="ECO:0000313" key="12">
    <source>
        <dbReference type="Proteomes" id="UP000199473"/>
    </source>
</evidence>
<dbReference type="NCBIfam" id="TIGR02227">
    <property type="entry name" value="sigpep_I_bact"/>
    <property type="match status" value="1"/>
</dbReference>